<sequence length="508" mass="55369">MKKYFYLLSLISLICLNTFSEAQTWTRKNAGYGFWSIEKDYAGNIYAGTTGTARGIFKSTDGGETWTNVFSTGASNYLDIAFDPQNNVYVANSSNGLIISTDGGNSFTTIPSSTFGGNAVNTVACGPNGLVLVGVTSGGVYRSTDYGTTFTQTFPGYSIVSLQFDNSIPDLVYAGASSTTLNGFFRSTDGGITFSSVLNPVNVWEIIQKQDGTLYTVTTTSGYPVDKSTDLGFTWTTVGNTPAAIRGACLDLVENIYAAGNGGVYKSTDGGASFTNFNLTFSSNKIISYQNKILVAVSGTTNGGIYVYTDESIPVELTSFTAFVNENSVQINWSTAIETNNRGFEIQRSIFPYEARNPVWEAVGFVNGNGSTTEPQNYSFVDEGLASGKYLYRLKQIDFDGTSEYSNEIEVEILAPTKFVLEQNYPNPFNPITIISWQSPVGSRQTLKVYDVLGNEVATLVDEYREAGRYEVEFNVAQVSRPELPSGIYLYKLTSGKFSTVRKMMLIK</sequence>
<organism evidence="3">
    <name type="scientific">Ignavibacterium album</name>
    <dbReference type="NCBI Taxonomy" id="591197"/>
    <lineage>
        <taxon>Bacteria</taxon>
        <taxon>Pseudomonadati</taxon>
        <taxon>Ignavibacteriota</taxon>
        <taxon>Ignavibacteria</taxon>
        <taxon>Ignavibacteriales</taxon>
        <taxon>Ignavibacteriaceae</taxon>
        <taxon>Ignavibacterium</taxon>
    </lineage>
</organism>
<feature type="chain" id="PRO_5032335600" evidence="1">
    <location>
        <begin position="23"/>
        <end position="508"/>
    </location>
</feature>
<name>A0A832G6G1_9BACT</name>
<proteinExistence type="predicted"/>
<dbReference type="InterPro" id="IPR052025">
    <property type="entry name" value="Xyloglucanase_GH74"/>
</dbReference>
<evidence type="ECO:0000313" key="3">
    <source>
        <dbReference type="EMBL" id="HGT47095.1"/>
    </source>
</evidence>
<dbReference type="Gene3D" id="2.130.10.10">
    <property type="entry name" value="YVTN repeat-like/Quinoprotein amine dehydrogenase"/>
    <property type="match status" value="2"/>
</dbReference>
<comment type="caution">
    <text evidence="3">The sequence shown here is derived from an EMBL/GenBank/DDBJ whole genome shotgun (WGS) entry which is preliminary data.</text>
</comment>
<dbReference type="SUPFAM" id="SSF50939">
    <property type="entry name" value="Sialidases"/>
    <property type="match status" value="1"/>
</dbReference>
<dbReference type="InterPro" id="IPR026444">
    <property type="entry name" value="Secre_tail"/>
</dbReference>
<feature type="signal peptide" evidence="1">
    <location>
        <begin position="1"/>
        <end position="22"/>
    </location>
</feature>
<evidence type="ECO:0000259" key="2">
    <source>
        <dbReference type="Pfam" id="PF18962"/>
    </source>
</evidence>
<dbReference type="GO" id="GO:0010411">
    <property type="term" value="P:xyloglucan metabolic process"/>
    <property type="evidence" value="ECO:0007669"/>
    <property type="project" value="TreeGrafter"/>
</dbReference>
<dbReference type="InterPro" id="IPR036278">
    <property type="entry name" value="Sialidase_sf"/>
</dbReference>
<dbReference type="PANTHER" id="PTHR43739:SF5">
    <property type="entry name" value="EXO-ALPHA-SIALIDASE"/>
    <property type="match status" value="1"/>
</dbReference>
<dbReference type="Pfam" id="PF18962">
    <property type="entry name" value="Por_Secre_tail"/>
    <property type="match status" value="1"/>
</dbReference>
<dbReference type="Gene3D" id="2.60.40.10">
    <property type="entry name" value="Immunoglobulins"/>
    <property type="match status" value="1"/>
</dbReference>
<feature type="domain" description="Secretion system C-terminal sorting" evidence="2">
    <location>
        <begin position="425"/>
        <end position="505"/>
    </location>
</feature>
<keyword evidence="1" id="KW-0732">Signal</keyword>
<dbReference type="CDD" id="cd15482">
    <property type="entry name" value="Sialidase_non-viral"/>
    <property type="match status" value="1"/>
</dbReference>
<dbReference type="InterPro" id="IPR013783">
    <property type="entry name" value="Ig-like_fold"/>
</dbReference>
<evidence type="ECO:0000256" key="1">
    <source>
        <dbReference type="SAM" id="SignalP"/>
    </source>
</evidence>
<dbReference type="PANTHER" id="PTHR43739">
    <property type="entry name" value="XYLOGLUCANASE (EUROFUNG)"/>
    <property type="match status" value="1"/>
</dbReference>
<accession>A0A832G6G1</accession>
<dbReference type="Gene3D" id="2.60.40.4070">
    <property type="match status" value="1"/>
</dbReference>
<dbReference type="AlphaFoldDB" id="A0A832G6G1"/>
<dbReference type="NCBIfam" id="TIGR04183">
    <property type="entry name" value="Por_Secre_tail"/>
    <property type="match status" value="1"/>
</dbReference>
<dbReference type="EMBL" id="DSVI01000004">
    <property type="protein sequence ID" value="HGT47095.1"/>
    <property type="molecule type" value="Genomic_DNA"/>
</dbReference>
<reference evidence="3" key="1">
    <citation type="journal article" date="2020" name="mSystems">
        <title>Genome- and Community-Level Interaction Insights into Carbon Utilization and Element Cycling Functions of Hydrothermarchaeota in Hydrothermal Sediment.</title>
        <authorList>
            <person name="Zhou Z."/>
            <person name="Liu Y."/>
            <person name="Xu W."/>
            <person name="Pan J."/>
            <person name="Luo Z.H."/>
            <person name="Li M."/>
        </authorList>
    </citation>
    <scope>NUCLEOTIDE SEQUENCE [LARGE SCALE GENOMIC DNA]</scope>
    <source>
        <strain evidence="3">SpSt-500</strain>
    </source>
</reference>
<protein>
    <submittedName>
        <fullName evidence="3">T9SS type A sorting domain-containing protein</fullName>
    </submittedName>
</protein>
<dbReference type="InterPro" id="IPR015943">
    <property type="entry name" value="WD40/YVTN_repeat-like_dom_sf"/>
</dbReference>
<gene>
    <name evidence="3" type="ORF">ENS56_03575</name>
</gene>
<dbReference type="SUPFAM" id="SSF110296">
    <property type="entry name" value="Oligoxyloglucan reducing end-specific cellobiohydrolase"/>
    <property type="match status" value="1"/>
</dbReference>